<feature type="domain" description="UvrD-like helicase ATP-binding" evidence="5">
    <location>
        <begin position="89"/>
        <end position="164"/>
    </location>
</feature>
<evidence type="ECO:0000259" key="5">
    <source>
        <dbReference type="Pfam" id="PF00580"/>
    </source>
</evidence>
<dbReference type="PANTHER" id="PTHR11070">
    <property type="entry name" value="UVRD / RECB / PCRA DNA HELICASE FAMILY MEMBER"/>
    <property type="match status" value="1"/>
</dbReference>
<dbReference type="EMBL" id="OBQD01000016">
    <property type="protein sequence ID" value="SOC45562.1"/>
    <property type="molecule type" value="Genomic_DNA"/>
</dbReference>
<accession>A0A285UUQ1</accession>
<dbReference type="GO" id="GO:0016787">
    <property type="term" value="F:hydrolase activity"/>
    <property type="evidence" value="ECO:0007669"/>
    <property type="project" value="UniProtKB-KW"/>
</dbReference>
<dbReference type="InterPro" id="IPR000212">
    <property type="entry name" value="DNA_helicase_UvrD/REP"/>
</dbReference>
<dbReference type="InterPro" id="IPR027417">
    <property type="entry name" value="P-loop_NTPase"/>
</dbReference>
<name>A0A285UUQ1_9HYPH</name>
<dbReference type="AlphaFoldDB" id="A0A285UUQ1"/>
<reference evidence="7 8" key="1">
    <citation type="submission" date="2017-08" db="EMBL/GenBank/DDBJ databases">
        <authorList>
            <person name="de Groot N.N."/>
        </authorList>
    </citation>
    <scope>NUCLEOTIDE SEQUENCE [LARGE SCALE GENOMIC DNA]</scope>
    <source>
        <strain evidence="7 8">JC85</strain>
    </source>
</reference>
<dbReference type="Proteomes" id="UP000219167">
    <property type="component" value="Unassembled WGS sequence"/>
</dbReference>
<dbReference type="Pfam" id="PF00580">
    <property type="entry name" value="UvrD-helicase"/>
    <property type="match status" value="1"/>
</dbReference>
<dbReference type="GO" id="GO:0003677">
    <property type="term" value="F:DNA binding"/>
    <property type="evidence" value="ECO:0007669"/>
    <property type="project" value="InterPro"/>
</dbReference>
<keyword evidence="1" id="KW-0547">Nucleotide-binding</keyword>
<proteinExistence type="predicted"/>
<dbReference type="Pfam" id="PF13538">
    <property type="entry name" value="UvrD_C_2"/>
    <property type="match status" value="1"/>
</dbReference>
<keyword evidence="4" id="KW-0067">ATP-binding</keyword>
<dbReference type="OrthoDB" id="5461146at2"/>
<evidence type="ECO:0000256" key="1">
    <source>
        <dbReference type="ARBA" id="ARBA00022741"/>
    </source>
</evidence>
<evidence type="ECO:0000256" key="2">
    <source>
        <dbReference type="ARBA" id="ARBA00022801"/>
    </source>
</evidence>
<evidence type="ECO:0000259" key="6">
    <source>
        <dbReference type="Pfam" id="PF13538"/>
    </source>
</evidence>
<protein>
    <submittedName>
        <fullName evidence="7">UvrD-like helicase family protein</fullName>
    </submittedName>
</protein>
<keyword evidence="8" id="KW-1185">Reference proteome</keyword>
<dbReference type="SUPFAM" id="SSF52540">
    <property type="entry name" value="P-loop containing nucleoside triphosphate hydrolases"/>
    <property type="match status" value="1"/>
</dbReference>
<dbReference type="RefSeq" id="WP_097142052.1">
    <property type="nucleotide sequence ID" value="NZ_OBQD01000016.1"/>
</dbReference>
<keyword evidence="3 7" id="KW-0347">Helicase</keyword>
<organism evidence="7 8">
    <name type="scientific">Rhizobium subbaraonis</name>
    <dbReference type="NCBI Taxonomy" id="908946"/>
    <lineage>
        <taxon>Bacteria</taxon>
        <taxon>Pseudomonadati</taxon>
        <taxon>Pseudomonadota</taxon>
        <taxon>Alphaproteobacteria</taxon>
        <taxon>Hyphomicrobiales</taxon>
        <taxon>Rhizobiaceae</taxon>
        <taxon>Rhizobium/Agrobacterium group</taxon>
        <taxon>Rhizobium</taxon>
    </lineage>
</organism>
<evidence type="ECO:0000256" key="4">
    <source>
        <dbReference type="ARBA" id="ARBA00022840"/>
    </source>
</evidence>
<evidence type="ECO:0000256" key="3">
    <source>
        <dbReference type="ARBA" id="ARBA00022806"/>
    </source>
</evidence>
<dbReference type="GO" id="GO:0003678">
    <property type="term" value="F:DNA helicase activity"/>
    <property type="evidence" value="ECO:0007669"/>
    <property type="project" value="InterPro"/>
</dbReference>
<dbReference type="Gene3D" id="3.40.50.300">
    <property type="entry name" value="P-loop containing nucleotide triphosphate hydrolases"/>
    <property type="match status" value="2"/>
</dbReference>
<feature type="domain" description="UvrD-like helicase C-terminal" evidence="6">
    <location>
        <begin position="458"/>
        <end position="504"/>
    </location>
</feature>
<evidence type="ECO:0000313" key="7">
    <source>
        <dbReference type="EMBL" id="SOC45562.1"/>
    </source>
</evidence>
<dbReference type="GO" id="GO:0005524">
    <property type="term" value="F:ATP binding"/>
    <property type="evidence" value="ECO:0007669"/>
    <property type="project" value="UniProtKB-KW"/>
</dbReference>
<dbReference type="InterPro" id="IPR027785">
    <property type="entry name" value="UvrD-like_helicase_C"/>
</dbReference>
<dbReference type="InterPro" id="IPR014016">
    <property type="entry name" value="UvrD-like_ATP-bd"/>
</dbReference>
<keyword evidence="2" id="KW-0378">Hydrolase</keyword>
<gene>
    <name evidence="7" type="ORF">SAMN05892877_11686</name>
</gene>
<evidence type="ECO:0000313" key="8">
    <source>
        <dbReference type="Proteomes" id="UP000219167"/>
    </source>
</evidence>
<sequence length="670" mass="74214">MQSVFSGDIEVSIVRAGREIARVVRPLRETAAGPVIRFKRQFWPVADGIVYLDNGPIPEDGDNSPANENLVRHDEEDDVLQDAVISAGGSARLLVNAGPGTGKTFVACSRVAALIGEGVPASRIWLVSFTRTAIQEIRNRLESYLDDPADATAVKIATLDSHAWAIQSGFSSEARLTGSHNDNIRTTLERVLEDEDVQEYLGRIRHLVIDEAQDIIGDRARLLLAMVDGIDEGCGVTVFCDRAQAIYGFTEDSHGDDDGEIFVEELERRSFEPRELRRVHRTSDPALLKIFTDVRQRVLDERLPASRKGELVRGEIRRLAANQLGQSWDLDLTGVPANSLVLVRQRCDALTISGKNSEIPHRLRMSGLPSRILPWLAQIFWDYAGRRVSDDDFTELWQTRIDESAAPLTAERAWQLMVEGAGVTGHLVDLHRLRELLGRSSPPVIFTSPEYGDGGPVVGTIHASKGREGDNVFLFLPPLEDDADDEEEIRVLYVGATRAKHRLSVGDAPGRQSGNIDGRVWKRLPKDKLLIEIGRSGDLDAEGLVGVAAFSEEEARKAQLVIALNPSMQDLYAAAKGDLGWNMELVTPEQQRIAVLADRVRTDFREIAKATNRWPQPGYLAKIRSIGLRTLVVRPGDPVLERLHEPWRSSGFMLAPMLVGFGWSKLKGRS</sequence>